<feature type="region of interest" description="Disordered" evidence="10">
    <location>
        <begin position="127"/>
        <end position="153"/>
    </location>
</feature>
<dbReference type="Gene3D" id="6.10.340.10">
    <property type="match status" value="1"/>
</dbReference>
<dbReference type="SUPFAM" id="SSF55874">
    <property type="entry name" value="ATPase domain of HSP90 chaperone/DNA topoisomerase II/histidine kinase"/>
    <property type="match status" value="1"/>
</dbReference>
<evidence type="ECO:0000313" key="13">
    <source>
        <dbReference type="EMBL" id="KAA9161809.1"/>
    </source>
</evidence>
<dbReference type="InterPro" id="IPR005467">
    <property type="entry name" value="His_kinase_dom"/>
</dbReference>
<evidence type="ECO:0000256" key="4">
    <source>
        <dbReference type="ARBA" id="ARBA00022553"/>
    </source>
</evidence>
<dbReference type="EMBL" id="VMNW02000015">
    <property type="protein sequence ID" value="KAA9161809.1"/>
    <property type="molecule type" value="Genomic_DNA"/>
</dbReference>
<feature type="region of interest" description="Disordered" evidence="10">
    <location>
        <begin position="1037"/>
        <end position="1067"/>
    </location>
</feature>
<feature type="compositionally biased region" description="Basic and acidic residues" evidence="10">
    <location>
        <begin position="951"/>
        <end position="961"/>
    </location>
</feature>
<feature type="region of interest" description="Disordered" evidence="10">
    <location>
        <begin position="1079"/>
        <end position="1113"/>
    </location>
</feature>
<evidence type="ECO:0000256" key="5">
    <source>
        <dbReference type="ARBA" id="ARBA00022679"/>
    </source>
</evidence>
<dbReference type="Gene3D" id="3.30.565.10">
    <property type="entry name" value="Histidine kinase-like ATPase, C-terminal domain"/>
    <property type="match status" value="1"/>
</dbReference>
<feature type="compositionally biased region" description="Polar residues" evidence="10">
    <location>
        <begin position="1"/>
        <end position="11"/>
    </location>
</feature>
<sequence length="1113" mass="120317">MHASSPVSTVNDRSRTAVWAPSPPPKRCLSPLTSSIVGTCCLLVSCWQAGRSGKWVTNITHNDRRDAVVYSEWFNRVQAWEVLSGQRRGWRSCRVAFAQEGLHLHRLFATLCTCKRGLDPNAGGIDGGTAVPREDAPHIAGTPAQQTSTRSNGSRLSLRNWKLRSKLVLVLAVPTLTALVLGGLRAYDELHQADEFSQTTTQVDVAIKVTDVIHQLQSERMLAVAKIITPGDVDLQSALNSQIRQVDQSVAELRNSASQLQISDAASKERYDKGLQRLDTLAALRTTVNTPPYSEQAAFTTYSSILDSLVQLGQEVTIAVNDRDLLRQGTTLQSLSEAKEFSSRQDAAMEIATMRNEFTGLLIDQVRQAQASAEAATDLFKANADVDQLQLFNDTVSGPDVDGRERLASSALARGSEGAPPGINRDELVADSTGAINKMRTMESDLLSNLRASSQVLADGAYAAAWRDIGIVLLVLIGALVLTFLIARIMLRPLRVLRTSALDIAYTRLPETVNRILEDPDPVAASANAVDPVPITTREEIGEVARSFDAVHEQAIKMAAEQALLRENVNGIFVNLSRRSQRLVERQLGVIDRLEADEQDPDHLASLFELDHLATRLRRNGESLLVLSGAGLAKSVPKPVSAADVIGAAVSEIEQYARVEVGVIPEVAVRGLTVHDLVHLLAELLDNATYFSEPETKVSVRAVVTRRRSLAIQVTDRGVGMSEEQIYEVNQRLADPPDLDVSVTRRMGLYVVARLAQRHGIEVRIRENEDIEGGVIARVVVPAELLGPVVAETPQLPPPTHAETSLPQIPAVPAQRPRPASVDAEQTQTQHQVSDGPGGLTPLAQPISLDDLVAGSPNAAFLSRGTGKPGPSPANPSNGHSPTEGTSRFTPLQLPKREPQYVPVAPPEPPAEEPPDHESGVLEDDQPTKRLPIYQSVVSRWFSEEGDDDQDVRGEEPERPMTGDLGESMAQQQPEEAEPEPEPEQLESTPMLDEVWRSAADEGWQAAQSLLDPKGEEITTAGLPKRVPNAYLVPGSVGAGESSGASFTDTTSGKPGHSAIARSATAARDRMVSFQRGYTSGRHALNDHSGRRAGEGVSVTGGELSLPEYGSEE</sequence>
<dbReference type="EC" id="2.7.13.3" evidence="3"/>
<feature type="region of interest" description="Disordered" evidence="10">
    <location>
        <begin position="792"/>
        <end position="845"/>
    </location>
</feature>
<protein>
    <recommendedName>
        <fullName evidence="3">histidine kinase</fullName>
        <ecNumber evidence="3">2.7.13.3</ecNumber>
    </recommendedName>
</protein>
<feature type="region of interest" description="Disordered" evidence="10">
    <location>
        <begin position="1"/>
        <end position="22"/>
    </location>
</feature>
<evidence type="ECO:0000256" key="1">
    <source>
        <dbReference type="ARBA" id="ARBA00000085"/>
    </source>
</evidence>
<organism evidence="13 14">
    <name type="scientific">Amycolatopsis acidicola</name>
    <dbReference type="NCBI Taxonomy" id="2596893"/>
    <lineage>
        <taxon>Bacteria</taxon>
        <taxon>Bacillati</taxon>
        <taxon>Actinomycetota</taxon>
        <taxon>Actinomycetes</taxon>
        <taxon>Pseudonocardiales</taxon>
        <taxon>Pseudonocardiaceae</taxon>
        <taxon>Amycolatopsis</taxon>
    </lineage>
</organism>
<feature type="compositionally biased region" description="Low complexity" evidence="10">
    <location>
        <begin position="1037"/>
        <end position="1046"/>
    </location>
</feature>
<comment type="caution">
    <text evidence="13">The sequence shown here is derived from an EMBL/GenBank/DDBJ whole genome shotgun (WGS) entry which is preliminary data.</text>
</comment>
<feature type="transmembrane region" description="Helical" evidence="11">
    <location>
        <begin position="167"/>
        <end position="187"/>
    </location>
</feature>
<keyword evidence="7" id="KW-0418">Kinase</keyword>
<dbReference type="GO" id="GO:0004673">
    <property type="term" value="F:protein histidine kinase activity"/>
    <property type="evidence" value="ECO:0007669"/>
    <property type="project" value="UniProtKB-EC"/>
</dbReference>
<evidence type="ECO:0000313" key="14">
    <source>
        <dbReference type="Proteomes" id="UP000319769"/>
    </source>
</evidence>
<dbReference type="InterPro" id="IPR003660">
    <property type="entry name" value="HAMP_dom"/>
</dbReference>
<dbReference type="SMART" id="SM00387">
    <property type="entry name" value="HATPase_c"/>
    <property type="match status" value="1"/>
</dbReference>
<keyword evidence="6 11" id="KW-0812">Transmembrane</keyword>
<evidence type="ECO:0000256" key="8">
    <source>
        <dbReference type="ARBA" id="ARBA00022989"/>
    </source>
</evidence>
<feature type="region of interest" description="Disordered" evidence="10">
    <location>
        <begin position="858"/>
        <end position="988"/>
    </location>
</feature>
<reference evidence="13" key="1">
    <citation type="submission" date="2019-09" db="EMBL/GenBank/DDBJ databases">
        <authorList>
            <person name="Teo W.F.A."/>
            <person name="Duangmal K."/>
        </authorList>
    </citation>
    <scope>NUCLEOTIDE SEQUENCE [LARGE SCALE GENOMIC DNA]</scope>
    <source>
        <strain evidence="13">K81G1</strain>
    </source>
</reference>
<dbReference type="PANTHER" id="PTHR45436:SF5">
    <property type="entry name" value="SENSOR HISTIDINE KINASE TRCS"/>
    <property type="match status" value="1"/>
</dbReference>
<evidence type="ECO:0000256" key="3">
    <source>
        <dbReference type="ARBA" id="ARBA00012438"/>
    </source>
</evidence>
<feature type="transmembrane region" description="Helical" evidence="11">
    <location>
        <begin position="469"/>
        <end position="491"/>
    </location>
</feature>
<dbReference type="PANTHER" id="PTHR45436">
    <property type="entry name" value="SENSOR HISTIDINE KINASE YKOH"/>
    <property type="match status" value="1"/>
</dbReference>
<dbReference type="InterPro" id="IPR036890">
    <property type="entry name" value="HATPase_C_sf"/>
</dbReference>
<evidence type="ECO:0000256" key="10">
    <source>
        <dbReference type="SAM" id="MobiDB-lite"/>
    </source>
</evidence>
<dbReference type="Pfam" id="PF08376">
    <property type="entry name" value="NIT"/>
    <property type="match status" value="1"/>
</dbReference>
<dbReference type="AlphaFoldDB" id="A0A5N0V5X8"/>
<evidence type="ECO:0000256" key="2">
    <source>
        <dbReference type="ARBA" id="ARBA00004370"/>
    </source>
</evidence>
<accession>A0A5N0V5X8</accession>
<feature type="compositionally biased region" description="Polar residues" evidence="10">
    <location>
        <begin position="143"/>
        <end position="153"/>
    </location>
</feature>
<evidence type="ECO:0000256" key="9">
    <source>
        <dbReference type="ARBA" id="ARBA00023012"/>
    </source>
</evidence>
<evidence type="ECO:0000259" key="12">
    <source>
        <dbReference type="PROSITE" id="PS50109"/>
    </source>
</evidence>
<dbReference type="Pfam" id="PF02518">
    <property type="entry name" value="HATPase_c"/>
    <property type="match status" value="1"/>
</dbReference>
<dbReference type="SMART" id="SM00304">
    <property type="entry name" value="HAMP"/>
    <property type="match status" value="1"/>
</dbReference>
<dbReference type="Proteomes" id="UP000319769">
    <property type="component" value="Unassembled WGS sequence"/>
</dbReference>
<keyword evidence="14" id="KW-1185">Reference proteome</keyword>
<evidence type="ECO:0000256" key="11">
    <source>
        <dbReference type="SAM" id="Phobius"/>
    </source>
</evidence>
<keyword evidence="4" id="KW-0597">Phosphoprotein</keyword>
<feature type="compositionally biased region" description="Polar residues" evidence="10">
    <location>
        <begin position="875"/>
        <end position="890"/>
    </location>
</feature>
<keyword evidence="8 11" id="KW-1133">Transmembrane helix</keyword>
<dbReference type="PROSITE" id="PS50109">
    <property type="entry name" value="HIS_KIN"/>
    <property type="match status" value="1"/>
</dbReference>
<dbReference type="InterPro" id="IPR013587">
    <property type="entry name" value="Nitrate/nitrite_sensing"/>
</dbReference>
<keyword evidence="11" id="KW-0472">Membrane</keyword>
<evidence type="ECO:0000256" key="7">
    <source>
        <dbReference type="ARBA" id="ARBA00022777"/>
    </source>
</evidence>
<comment type="catalytic activity">
    <reaction evidence="1">
        <text>ATP + protein L-histidine = ADP + protein N-phospho-L-histidine.</text>
        <dbReference type="EC" id="2.7.13.3"/>
    </reaction>
</comment>
<evidence type="ECO:0000256" key="6">
    <source>
        <dbReference type="ARBA" id="ARBA00022692"/>
    </source>
</evidence>
<dbReference type="OrthoDB" id="3502710at2"/>
<keyword evidence="9" id="KW-0902">Two-component regulatory system</keyword>
<feature type="domain" description="Histidine kinase" evidence="12">
    <location>
        <begin position="677"/>
        <end position="785"/>
    </location>
</feature>
<proteinExistence type="predicted"/>
<name>A0A5N0V5X8_9PSEU</name>
<gene>
    <name evidence="13" type="ORF">FPZ12_013160</name>
</gene>
<keyword evidence="5" id="KW-0808">Transferase</keyword>
<dbReference type="GO" id="GO:0005886">
    <property type="term" value="C:plasma membrane"/>
    <property type="evidence" value="ECO:0007669"/>
    <property type="project" value="TreeGrafter"/>
</dbReference>
<comment type="subcellular location">
    <subcellularLocation>
        <location evidence="2">Membrane</location>
    </subcellularLocation>
</comment>
<feature type="compositionally biased region" description="Polar residues" evidence="10">
    <location>
        <begin position="824"/>
        <end position="833"/>
    </location>
</feature>
<dbReference type="InterPro" id="IPR003594">
    <property type="entry name" value="HATPase_dom"/>
</dbReference>
<feature type="compositionally biased region" description="Basic and acidic residues" evidence="10">
    <location>
        <begin position="1084"/>
        <end position="1094"/>
    </location>
</feature>
<feature type="compositionally biased region" description="Acidic residues" evidence="10">
    <location>
        <begin position="975"/>
        <end position="985"/>
    </location>
</feature>
<dbReference type="InterPro" id="IPR050428">
    <property type="entry name" value="TCS_sensor_his_kinase"/>
</dbReference>
<dbReference type="GO" id="GO:0000160">
    <property type="term" value="P:phosphorelay signal transduction system"/>
    <property type="evidence" value="ECO:0007669"/>
    <property type="project" value="UniProtKB-KW"/>
</dbReference>